<gene>
    <name evidence="2" type="ORF">Vbra_8393</name>
</gene>
<dbReference type="AlphaFoldDB" id="A0A0G4EVJ8"/>
<dbReference type="InterPro" id="IPR025461">
    <property type="entry name" value="ABA4-like"/>
</dbReference>
<dbReference type="EMBL" id="CDMY01000332">
    <property type="protein sequence ID" value="CEM02661.1"/>
    <property type="molecule type" value="Genomic_DNA"/>
</dbReference>
<dbReference type="OrthoDB" id="196782at2759"/>
<accession>A0A0G4EVJ8</accession>
<organism evidence="2 3">
    <name type="scientific">Vitrella brassicaformis (strain CCMP3155)</name>
    <dbReference type="NCBI Taxonomy" id="1169540"/>
    <lineage>
        <taxon>Eukaryota</taxon>
        <taxon>Sar</taxon>
        <taxon>Alveolata</taxon>
        <taxon>Colpodellida</taxon>
        <taxon>Vitrellaceae</taxon>
        <taxon>Vitrella</taxon>
    </lineage>
</organism>
<feature type="compositionally biased region" description="Basic and acidic residues" evidence="1">
    <location>
        <begin position="285"/>
        <end position="302"/>
    </location>
</feature>
<evidence type="ECO:0000313" key="3">
    <source>
        <dbReference type="Proteomes" id="UP000041254"/>
    </source>
</evidence>
<protein>
    <submittedName>
        <fullName evidence="2">Uncharacterized protein</fullName>
    </submittedName>
</protein>
<dbReference type="PANTHER" id="PTHR34543">
    <property type="entry name" value="PROTEIN ABA DEFICIENT 4, CHLOROPLASTIC"/>
    <property type="match status" value="1"/>
</dbReference>
<dbReference type="PANTHER" id="PTHR34543:SF1">
    <property type="entry name" value="PROTEIN ABA DEFICIENT 4, CHLOROPLASTIC"/>
    <property type="match status" value="1"/>
</dbReference>
<feature type="region of interest" description="Disordered" evidence="1">
    <location>
        <begin position="274"/>
        <end position="302"/>
    </location>
</feature>
<name>A0A0G4EVJ8_VITBC</name>
<reference evidence="2 3" key="1">
    <citation type="submission" date="2014-11" db="EMBL/GenBank/DDBJ databases">
        <authorList>
            <person name="Zhu J."/>
            <person name="Qi W."/>
            <person name="Song R."/>
        </authorList>
    </citation>
    <scope>NUCLEOTIDE SEQUENCE [LARGE SCALE GENOMIC DNA]</scope>
</reference>
<dbReference type="InParanoid" id="A0A0G4EVJ8"/>
<sequence length="302" mass="33034">MQGLTECPYAFASCLRSQLAFMLRVMLRTLSLTAEQRFLRLLPLLILTKLSALCNAAAAAGPSAFVSPVPATAELTTQPLRRPLLSLSPQKRGTDWRPMSRRQHRHSGTSLALSLPTPELDTPEAIAFTLANCGVTPFWLLMVFLPNWSLTQSVMKTPIPVALTALCQLSMFVYGLGQPDAQELGTFFVSEAVIRLSAMVQMRESPIFVAEEWAHALTWDLLAGQLIYLDGLRRGINTSFALAVTFAAGPPGYLLHLLMVQLSKLGGGVEREDADVSEEMGMGEQAERLMGGDRTARRSGDR</sequence>
<dbReference type="VEuPathDB" id="CryptoDB:Vbra_8393"/>
<dbReference type="Pfam" id="PF14108">
    <property type="entry name" value="ABA4-like"/>
    <property type="match status" value="1"/>
</dbReference>
<dbReference type="Proteomes" id="UP000041254">
    <property type="component" value="Unassembled WGS sequence"/>
</dbReference>
<keyword evidence="3" id="KW-1185">Reference proteome</keyword>
<evidence type="ECO:0000313" key="2">
    <source>
        <dbReference type="EMBL" id="CEM02661.1"/>
    </source>
</evidence>
<evidence type="ECO:0000256" key="1">
    <source>
        <dbReference type="SAM" id="MobiDB-lite"/>
    </source>
</evidence>
<proteinExistence type="predicted"/>